<name>X1IFA6_9ZZZZ</name>
<evidence type="ECO:0000313" key="1">
    <source>
        <dbReference type="EMBL" id="GAH64794.1"/>
    </source>
</evidence>
<dbReference type="EMBL" id="BARU01026616">
    <property type="protein sequence ID" value="GAH64794.1"/>
    <property type="molecule type" value="Genomic_DNA"/>
</dbReference>
<comment type="caution">
    <text evidence="1">The sequence shown here is derived from an EMBL/GenBank/DDBJ whole genome shotgun (WGS) entry which is preliminary data.</text>
</comment>
<accession>X1IFA6</accession>
<protein>
    <submittedName>
        <fullName evidence="1">Uncharacterized protein</fullName>
    </submittedName>
</protein>
<reference evidence="1" key="1">
    <citation type="journal article" date="2014" name="Front. Microbiol.">
        <title>High frequency of phylogenetically diverse reductive dehalogenase-homologous genes in deep subseafloor sedimentary metagenomes.</title>
        <authorList>
            <person name="Kawai M."/>
            <person name="Futagami T."/>
            <person name="Toyoda A."/>
            <person name="Takaki Y."/>
            <person name="Nishi S."/>
            <person name="Hori S."/>
            <person name="Arai W."/>
            <person name="Tsubouchi T."/>
            <person name="Morono Y."/>
            <person name="Uchiyama I."/>
            <person name="Ito T."/>
            <person name="Fujiyama A."/>
            <person name="Inagaki F."/>
            <person name="Takami H."/>
        </authorList>
    </citation>
    <scope>NUCLEOTIDE SEQUENCE</scope>
    <source>
        <strain evidence="1">Expedition CK06-06</strain>
    </source>
</reference>
<organism evidence="1">
    <name type="scientific">marine sediment metagenome</name>
    <dbReference type="NCBI Taxonomy" id="412755"/>
    <lineage>
        <taxon>unclassified sequences</taxon>
        <taxon>metagenomes</taxon>
        <taxon>ecological metagenomes</taxon>
    </lineage>
</organism>
<sequence>MPTMAEGLTPQSSDAQIKAAISATIALLVREGREQDQAIAIAYSQARKATGKELAPRGGAG</sequence>
<proteinExistence type="predicted"/>
<gene>
    <name evidence="1" type="ORF">S03H2_42732</name>
</gene>
<dbReference type="AlphaFoldDB" id="X1IFA6"/>